<feature type="compositionally biased region" description="Polar residues" evidence="1">
    <location>
        <begin position="294"/>
        <end position="308"/>
    </location>
</feature>
<name>A0ABR5BZJ6_9TREE</name>
<gene>
    <name evidence="2" type="ORF">I306_01988</name>
</gene>
<dbReference type="Proteomes" id="UP000054272">
    <property type="component" value="Unassembled WGS sequence"/>
</dbReference>
<organism evidence="2 3">
    <name type="scientific">Cryptococcus gattii EJB2</name>
    <dbReference type="NCBI Taxonomy" id="1296103"/>
    <lineage>
        <taxon>Eukaryota</taxon>
        <taxon>Fungi</taxon>
        <taxon>Dikarya</taxon>
        <taxon>Basidiomycota</taxon>
        <taxon>Agaricomycotina</taxon>
        <taxon>Tremellomycetes</taxon>
        <taxon>Tremellales</taxon>
        <taxon>Cryptococcaceae</taxon>
        <taxon>Cryptococcus</taxon>
        <taxon>Cryptococcus gattii species complex</taxon>
    </lineage>
</organism>
<proteinExistence type="predicted"/>
<accession>A0ABR5BZJ6</accession>
<feature type="region of interest" description="Disordered" evidence="1">
    <location>
        <begin position="280"/>
        <end position="308"/>
    </location>
</feature>
<evidence type="ECO:0008006" key="4">
    <source>
        <dbReference type="Google" id="ProtNLM"/>
    </source>
</evidence>
<evidence type="ECO:0000313" key="2">
    <source>
        <dbReference type="EMBL" id="KIR80948.1"/>
    </source>
</evidence>
<reference evidence="2 3" key="1">
    <citation type="submission" date="2015-01" db="EMBL/GenBank/DDBJ databases">
        <title>The Genome Sequence of Cryptococcus gattii EJB2.</title>
        <authorList>
            <consortium name="The Broad Institute Genomics Platform"/>
            <person name="Cuomo C."/>
            <person name="Litvintseva A."/>
            <person name="Chen Y."/>
            <person name="Heitman J."/>
            <person name="Sun S."/>
            <person name="Springer D."/>
            <person name="Dromer F."/>
            <person name="Young S."/>
            <person name="Zeng Q."/>
            <person name="Gargeya S."/>
            <person name="Abouelleil A."/>
            <person name="Alvarado L."/>
            <person name="Chapman S.B."/>
            <person name="Gainer-Dewar J."/>
            <person name="Goldberg J."/>
            <person name="Griggs A."/>
            <person name="Gujja S."/>
            <person name="Hansen M."/>
            <person name="Howarth C."/>
            <person name="Imamovic A."/>
            <person name="Larimer J."/>
            <person name="Murphy C."/>
            <person name="Naylor J."/>
            <person name="Pearson M."/>
            <person name="Priest M."/>
            <person name="Roberts A."/>
            <person name="Saif S."/>
            <person name="Shea T."/>
            <person name="Sykes S."/>
            <person name="Wortman J."/>
            <person name="Nusbaum C."/>
            <person name="Birren B."/>
        </authorList>
    </citation>
    <scope>NUCLEOTIDE SEQUENCE [LARGE SCALE GENOMIC DNA]</scope>
    <source>
        <strain evidence="2 3">EJB2</strain>
    </source>
</reference>
<dbReference type="EMBL" id="KN848619">
    <property type="protein sequence ID" value="KIR80948.1"/>
    <property type="molecule type" value="Genomic_DNA"/>
</dbReference>
<protein>
    <recommendedName>
        <fullName evidence="4">F-box domain-containing protein</fullName>
    </recommendedName>
</protein>
<keyword evidence="3" id="KW-1185">Reference proteome</keyword>
<evidence type="ECO:0000313" key="3">
    <source>
        <dbReference type="Proteomes" id="UP000054272"/>
    </source>
</evidence>
<sequence length="498" mass="55855">MSVTLPVDIWSHILSYCIEDPPTPGAHVPQPTLANALRVSSTFFLAAAPHLYSQPTVCDPGSFLLGLNRPTSVFPSSFITSQQMDYEYLKWGHKKIPLLRHLQQVTFYRPLISGYDTVVSPESTVSEATFASVGYAIQVLSHLLFTETTRISPKFKALCIRDPPQLPMYPQTVPPFAQFIQFFIRYFKPRSVCLQNANVLISSEMVKLHGPCLPENVSIHADLDWKLTVIWGSTNRIFFVKSKIAEEDDLNLGTLAIADHTEGDNHAMEAVADIKSDEGGWEDIDEISDPPSDFASQRTQDTPSNIAHHSQSNELYLGTFDPEDLEDDYYDEYGWDDELDAGDDFGGIYDDGLGLPSYMSDFDGDDELAAVLSAGLSEEEVTNMLADCLSRSFKYCRINNQKKSRQLIQRTVFEFYGLEQLLSVDSLTYGNPDVYEQDTEDQILQKSIERIRQMVEQHVEQHVEQMLVGVGQLPVIKFLRANEAPACEGCGMKMTVSG</sequence>
<evidence type="ECO:0000256" key="1">
    <source>
        <dbReference type="SAM" id="MobiDB-lite"/>
    </source>
</evidence>